<sequence>MKKTFIFSLMTLFIYVGCKIDSEETTRNATTTSSDGQSLNAAQQAQKGVMFWEFDAPSNDWIEANQNSKPNCYKIQHSPGCTNGGLIIHTEVNTLQRNKLKTVRQYGAGVYEWRLYVPKLEKGAQTSVNCFLYKDDNHELTIKVYSGKNAERSQMRLTDNQVIAELGGYGMATKKIAITQQDWHRFKIELKLVNGNYHAILTVDGREGKDKLEGTLNYGQKYLFNIFCSVENLPKVGDRPATTPTTGVWDNVKYTPNSGAVVPTPKPTPDPKPDNPVGTYRWHFGSYPLSDWVLANQEPNKNVDHCSSVYKDGCDDGRALKIWTNTGTKERKKLKTKQMFGAGIYTWRVFIPTMNIGERVSVGSWLYNDDQHEVDFEVGSGTIKKREEAHATKNNQLIAYITSQNNPELHHDTEIVTVDERNKGSWHTFQIKLEINQAINGQNYIITWAIDGVDRYKSKLNYGQEKLFHIFCSVENLDFLGERPTTEDVVGLWDYVTYQPYPYSYKPR</sequence>
<feature type="region of interest" description="Disordered" evidence="1">
    <location>
        <begin position="247"/>
        <end position="274"/>
    </location>
</feature>
<dbReference type="EMBL" id="UARG01000017">
    <property type="protein sequence ID" value="SQA78624.1"/>
    <property type="molecule type" value="Genomic_DNA"/>
</dbReference>
<feature type="compositionally biased region" description="Polar residues" evidence="1">
    <location>
        <begin position="247"/>
        <end position="258"/>
    </location>
</feature>
<name>A0A2X2RHA5_CAPOC</name>
<dbReference type="Proteomes" id="UP000249891">
    <property type="component" value="Unassembled WGS sequence"/>
</dbReference>
<reference evidence="2 3" key="1">
    <citation type="submission" date="2018-06" db="EMBL/GenBank/DDBJ databases">
        <authorList>
            <consortium name="Pathogen Informatics"/>
            <person name="Doyle S."/>
        </authorList>
    </citation>
    <scope>NUCLEOTIDE SEQUENCE [LARGE SCALE GENOMIC DNA]</scope>
    <source>
        <strain evidence="2 3">NCTC11546</strain>
    </source>
</reference>
<gene>
    <name evidence="2" type="ORF">NCTC11546_01864</name>
</gene>
<protein>
    <submittedName>
        <fullName evidence="2">Uncharacterized protein</fullName>
    </submittedName>
</protein>
<evidence type="ECO:0000256" key="1">
    <source>
        <dbReference type="SAM" id="MobiDB-lite"/>
    </source>
</evidence>
<dbReference type="AlphaFoldDB" id="A0A2X2RHA5"/>
<dbReference type="RefSeq" id="WP_128091702.1">
    <property type="nucleotide sequence ID" value="NZ_UARG01000017.1"/>
</dbReference>
<proteinExistence type="predicted"/>
<evidence type="ECO:0000313" key="3">
    <source>
        <dbReference type="Proteomes" id="UP000249891"/>
    </source>
</evidence>
<organism evidence="2 3">
    <name type="scientific">Capnocytophaga ochracea</name>
    <dbReference type="NCBI Taxonomy" id="1018"/>
    <lineage>
        <taxon>Bacteria</taxon>
        <taxon>Pseudomonadati</taxon>
        <taxon>Bacteroidota</taxon>
        <taxon>Flavobacteriia</taxon>
        <taxon>Flavobacteriales</taxon>
        <taxon>Flavobacteriaceae</taxon>
        <taxon>Capnocytophaga</taxon>
    </lineage>
</organism>
<evidence type="ECO:0000313" key="2">
    <source>
        <dbReference type="EMBL" id="SQA78624.1"/>
    </source>
</evidence>
<accession>A0A2X2RHA5</accession>